<dbReference type="InterPro" id="IPR016181">
    <property type="entry name" value="Acyl_CoA_acyltransferase"/>
</dbReference>
<evidence type="ECO:0000313" key="3">
    <source>
        <dbReference type="Proteomes" id="UP000554837"/>
    </source>
</evidence>
<dbReference type="InterPro" id="IPR051531">
    <property type="entry name" value="N-acetyltransferase"/>
</dbReference>
<sequence>MLTPVPGARLRLHRLSVADAPFALQLLNDPEWLARVGDRGIRTLAEAERFLAEGYWTRYAEPGLGFYGVERLGTPGLVGVCGLAQRDYLPQPDLGFGFLPEGRGQGLALEAAQAVLDHGWRQGLSEVLATVRLDNLASQRVLEALGLQRQRQMLSPSSGQPLWVYRVTASA</sequence>
<dbReference type="PROSITE" id="PS51186">
    <property type="entry name" value="GNAT"/>
    <property type="match status" value="1"/>
</dbReference>
<keyword evidence="2" id="KW-0808">Transferase</keyword>
<dbReference type="PANTHER" id="PTHR43792">
    <property type="entry name" value="GNAT FAMILY, PUTATIVE (AFU_ORTHOLOGUE AFUA_3G00765)-RELATED-RELATED"/>
    <property type="match status" value="1"/>
</dbReference>
<dbReference type="GO" id="GO:0016747">
    <property type="term" value="F:acyltransferase activity, transferring groups other than amino-acyl groups"/>
    <property type="evidence" value="ECO:0007669"/>
    <property type="project" value="InterPro"/>
</dbReference>
<keyword evidence="3" id="KW-1185">Reference proteome</keyword>
<dbReference type="Gene3D" id="3.40.630.30">
    <property type="match status" value="1"/>
</dbReference>
<dbReference type="SUPFAM" id="SSF55729">
    <property type="entry name" value="Acyl-CoA N-acyltransferases (Nat)"/>
    <property type="match status" value="1"/>
</dbReference>
<protein>
    <submittedName>
        <fullName evidence="2">RimJ/RimL family protein N-acetyltransferase</fullName>
    </submittedName>
</protein>
<dbReference type="EMBL" id="JACHHO010000002">
    <property type="protein sequence ID" value="MBB5204224.1"/>
    <property type="molecule type" value="Genomic_DNA"/>
</dbReference>
<dbReference type="OrthoDB" id="9798081at2"/>
<dbReference type="PANTHER" id="PTHR43792:SF1">
    <property type="entry name" value="N-ACETYLTRANSFERASE DOMAIN-CONTAINING PROTEIN"/>
    <property type="match status" value="1"/>
</dbReference>
<dbReference type="RefSeq" id="WP_138856076.1">
    <property type="nucleotide sequence ID" value="NZ_CP040709.1"/>
</dbReference>
<evidence type="ECO:0000259" key="1">
    <source>
        <dbReference type="PROSITE" id="PS51186"/>
    </source>
</evidence>
<dbReference type="InterPro" id="IPR000182">
    <property type="entry name" value="GNAT_dom"/>
</dbReference>
<dbReference type="Pfam" id="PF13302">
    <property type="entry name" value="Acetyltransf_3"/>
    <property type="match status" value="1"/>
</dbReference>
<comment type="caution">
    <text evidence="2">The sequence shown here is derived from an EMBL/GenBank/DDBJ whole genome shotgun (WGS) entry which is preliminary data.</text>
</comment>
<organism evidence="2 3">
    <name type="scientific">Inhella inkyongensis</name>
    <dbReference type="NCBI Taxonomy" id="392593"/>
    <lineage>
        <taxon>Bacteria</taxon>
        <taxon>Pseudomonadati</taxon>
        <taxon>Pseudomonadota</taxon>
        <taxon>Betaproteobacteria</taxon>
        <taxon>Burkholderiales</taxon>
        <taxon>Sphaerotilaceae</taxon>
        <taxon>Inhella</taxon>
    </lineage>
</organism>
<gene>
    <name evidence="2" type="ORF">HNQ51_001538</name>
</gene>
<accession>A0A840S5Z8</accession>
<dbReference type="AlphaFoldDB" id="A0A840S5Z8"/>
<dbReference type="Proteomes" id="UP000554837">
    <property type="component" value="Unassembled WGS sequence"/>
</dbReference>
<proteinExistence type="predicted"/>
<name>A0A840S5Z8_9BURK</name>
<evidence type="ECO:0000313" key="2">
    <source>
        <dbReference type="EMBL" id="MBB5204224.1"/>
    </source>
</evidence>
<reference evidence="2 3" key="1">
    <citation type="submission" date="2020-08" db="EMBL/GenBank/DDBJ databases">
        <title>Genomic Encyclopedia of Type Strains, Phase IV (KMG-IV): sequencing the most valuable type-strain genomes for metagenomic binning, comparative biology and taxonomic classification.</title>
        <authorList>
            <person name="Goeker M."/>
        </authorList>
    </citation>
    <scope>NUCLEOTIDE SEQUENCE [LARGE SCALE GENOMIC DNA]</scope>
    <source>
        <strain evidence="2 3">DSM 23958</strain>
    </source>
</reference>
<feature type="domain" description="N-acetyltransferase" evidence="1">
    <location>
        <begin position="10"/>
        <end position="170"/>
    </location>
</feature>